<feature type="binding site" evidence="4">
    <location>
        <position position="234"/>
    </location>
    <ligand>
        <name>Mn(2+)</name>
        <dbReference type="ChEBI" id="CHEBI:29035"/>
        <label>2</label>
    </ligand>
</feature>
<evidence type="ECO:0000256" key="5">
    <source>
        <dbReference type="RuleBase" id="RU003684"/>
    </source>
</evidence>
<dbReference type="InterPro" id="IPR005925">
    <property type="entry name" value="Agmatinase-rel"/>
</dbReference>
<comment type="caution">
    <text evidence="6">The sequence shown here is derived from an EMBL/GenBank/DDBJ whole genome shotgun (WGS) entry which is preliminary data.</text>
</comment>
<feature type="binding site" evidence="4">
    <location>
        <position position="232"/>
    </location>
    <ligand>
        <name>Mn(2+)</name>
        <dbReference type="ChEBI" id="CHEBI:29035"/>
        <label>2</label>
    </ligand>
</feature>
<gene>
    <name evidence="6" type="ORF">ISF6_5402</name>
</gene>
<dbReference type="Proteomes" id="UP000037660">
    <property type="component" value="Unassembled WGS sequence"/>
</dbReference>
<dbReference type="AlphaFoldDB" id="A0A0K8NWP1"/>
<organism evidence="6 7">
    <name type="scientific">Piscinibacter sakaiensis</name>
    <name type="common">Ideonella sakaiensis</name>
    <dbReference type="NCBI Taxonomy" id="1547922"/>
    <lineage>
        <taxon>Bacteria</taxon>
        <taxon>Pseudomonadati</taxon>
        <taxon>Pseudomonadota</taxon>
        <taxon>Betaproteobacteria</taxon>
        <taxon>Burkholderiales</taxon>
        <taxon>Sphaerotilaceae</taxon>
        <taxon>Piscinibacter</taxon>
    </lineage>
</organism>
<dbReference type="PANTHER" id="PTHR11358:SF26">
    <property type="entry name" value="GUANIDINO ACID HYDROLASE, MITOCHONDRIAL"/>
    <property type="match status" value="1"/>
</dbReference>
<keyword evidence="2 4" id="KW-0479">Metal-binding</keyword>
<dbReference type="PRINTS" id="PR00116">
    <property type="entry name" value="ARGINASE"/>
</dbReference>
<comment type="similarity">
    <text evidence="1">Belongs to the arginase family. Agmatinase subfamily.</text>
</comment>
<name>A0A0K8NWP1_PISS1</name>
<evidence type="ECO:0000313" key="6">
    <source>
        <dbReference type="EMBL" id="GAP34694.1"/>
    </source>
</evidence>
<evidence type="ECO:0000313" key="7">
    <source>
        <dbReference type="Proteomes" id="UP000037660"/>
    </source>
</evidence>
<evidence type="ECO:0000256" key="2">
    <source>
        <dbReference type="ARBA" id="ARBA00022723"/>
    </source>
</evidence>
<evidence type="ECO:0000256" key="3">
    <source>
        <dbReference type="ARBA" id="ARBA00022801"/>
    </source>
</evidence>
<reference evidence="6 7" key="2">
    <citation type="journal article" date="2016" name="Science">
        <title>A bacterium that degrades and assimilates poly(ethylene terephthalate).</title>
        <authorList>
            <person name="Yoshida S."/>
            <person name="Hiraga K."/>
            <person name="Takehana T."/>
            <person name="Taniguchi I."/>
            <person name="Yamaji H."/>
            <person name="Maeda Y."/>
            <person name="Toyohara K."/>
            <person name="Miyamoto K."/>
            <person name="Kimura Y."/>
            <person name="Oda K."/>
        </authorList>
    </citation>
    <scope>NUCLEOTIDE SEQUENCE [LARGE SCALE GENOMIC DNA]</scope>
    <source>
        <strain evidence="7">NBRC 110686 / TISTR 2288 / 201-F6</strain>
    </source>
</reference>
<feature type="binding site" evidence="4">
    <location>
        <position position="139"/>
    </location>
    <ligand>
        <name>Mn(2+)</name>
        <dbReference type="ChEBI" id="CHEBI:29035"/>
        <label>1</label>
    </ligand>
</feature>
<dbReference type="Gene3D" id="3.40.800.10">
    <property type="entry name" value="Ureohydrolase domain"/>
    <property type="match status" value="1"/>
</dbReference>
<dbReference type="EC" id="3.5.3.11" evidence="6"/>
<reference evidence="7" key="1">
    <citation type="submission" date="2015-07" db="EMBL/GenBank/DDBJ databases">
        <title>Discovery of a poly(ethylene terephthalate assimilation.</title>
        <authorList>
            <person name="Yoshida S."/>
            <person name="Hiraga K."/>
            <person name="Takehana T."/>
            <person name="Taniguchi I."/>
            <person name="Yamaji H."/>
            <person name="Maeda Y."/>
            <person name="Toyohara K."/>
            <person name="Miyamoto K."/>
            <person name="Kimura Y."/>
            <person name="Oda K."/>
        </authorList>
    </citation>
    <scope>NUCLEOTIDE SEQUENCE [LARGE SCALE GENOMIC DNA]</scope>
    <source>
        <strain evidence="7">NBRC 110686 / TISTR 2288 / 201-F6</strain>
    </source>
</reference>
<dbReference type="InterPro" id="IPR023696">
    <property type="entry name" value="Ureohydrolase_dom_sf"/>
</dbReference>
<dbReference type="InterPro" id="IPR006035">
    <property type="entry name" value="Ureohydrolase"/>
</dbReference>
<feature type="binding site" evidence="4">
    <location>
        <position position="111"/>
    </location>
    <ligand>
        <name>Mn(2+)</name>
        <dbReference type="ChEBI" id="CHEBI:29035"/>
        <label>1</label>
    </ligand>
</feature>
<dbReference type="PIRSF" id="PIRSF036979">
    <property type="entry name" value="Arginase"/>
    <property type="match status" value="1"/>
</dbReference>
<dbReference type="NCBIfam" id="NF002564">
    <property type="entry name" value="PRK02190.1"/>
    <property type="match status" value="1"/>
</dbReference>
<feature type="binding site" evidence="4">
    <location>
        <position position="135"/>
    </location>
    <ligand>
        <name>Mn(2+)</name>
        <dbReference type="ChEBI" id="CHEBI:29035"/>
        <label>1</label>
    </ligand>
</feature>
<dbReference type="RefSeq" id="WP_054018812.1">
    <property type="nucleotide sequence ID" value="NZ_BBYR01000009.1"/>
</dbReference>
<evidence type="ECO:0000256" key="1">
    <source>
        <dbReference type="ARBA" id="ARBA00009227"/>
    </source>
</evidence>
<dbReference type="SUPFAM" id="SSF52768">
    <property type="entry name" value="Arginase/deacetylase"/>
    <property type="match status" value="1"/>
</dbReference>
<dbReference type="GO" id="GO:0008783">
    <property type="term" value="F:agmatinase activity"/>
    <property type="evidence" value="ECO:0007669"/>
    <property type="project" value="UniProtKB-EC"/>
</dbReference>
<dbReference type="GO" id="GO:0046872">
    <property type="term" value="F:metal ion binding"/>
    <property type="evidence" value="ECO:0007669"/>
    <property type="project" value="UniProtKB-KW"/>
</dbReference>
<dbReference type="PROSITE" id="PS01053">
    <property type="entry name" value="ARGINASE_1"/>
    <property type="match status" value="1"/>
</dbReference>
<dbReference type="InterPro" id="IPR020855">
    <property type="entry name" value="Ureohydrolase_Mn_BS"/>
</dbReference>
<sequence length="309" mass="32937">MTAFAFLSQQTFLKCPPLARDHAFAVAGIAWDGAVTNRPGARFGPRAIREASHMLCDGTHPLFDLDLAGVLGDAGDLALPNTALQPMRAALEAQAAPLIARHHMAWLGGDHSVTLSLLRAYRQQLGRPLAVLHFDAHCDTWTDHFGEPSGHGTWVAEALAEGLVEPRCVVQVGIRSAGLREAREYVAERGGRIHEARALRGLESPAQLAFVLEDLQARRAAHGQPPLYVSLDIDCLDPAFAPGTGTPEPGGLTSNQVLSLVEGLGAIDCVGMDCVEVAPPYDHAELASLAAATLVWTYLCGQRRRLGGA</sequence>
<dbReference type="OrthoDB" id="9789727at2"/>
<comment type="cofactor">
    <cofactor evidence="4">
        <name>Mn(2+)</name>
        <dbReference type="ChEBI" id="CHEBI:29035"/>
    </cofactor>
    <text evidence="4">Binds 2 manganese ions per subunit.</text>
</comment>
<dbReference type="PANTHER" id="PTHR11358">
    <property type="entry name" value="ARGINASE/AGMATINASE"/>
    <property type="match status" value="1"/>
</dbReference>
<feature type="binding site" evidence="4">
    <location>
        <position position="137"/>
    </location>
    <ligand>
        <name>Mn(2+)</name>
        <dbReference type="ChEBI" id="CHEBI:29035"/>
        <label>1</label>
    </ligand>
</feature>
<protein>
    <submittedName>
        <fullName evidence="6">Agmatinase</fullName>
        <ecNumber evidence="6">3.5.3.11</ecNumber>
    </submittedName>
</protein>
<keyword evidence="3 5" id="KW-0378">Hydrolase</keyword>
<dbReference type="PROSITE" id="PS51409">
    <property type="entry name" value="ARGINASE_2"/>
    <property type="match status" value="1"/>
</dbReference>
<evidence type="ECO:0000256" key="4">
    <source>
        <dbReference type="PIRSR" id="PIRSR036979-1"/>
    </source>
</evidence>
<dbReference type="STRING" id="1547922.ISF6_5402"/>
<dbReference type="Pfam" id="PF00491">
    <property type="entry name" value="Arginase"/>
    <property type="match status" value="1"/>
</dbReference>
<dbReference type="EMBL" id="BBYR01000009">
    <property type="protein sequence ID" value="GAP34694.1"/>
    <property type="molecule type" value="Genomic_DNA"/>
</dbReference>
<proteinExistence type="inferred from homology"/>
<accession>A0A0K8NWP1</accession>
<keyword evidence="4" id="KW-0464">Manganese</keyword>
<keyword evidence="7" id="KW-1185">Reference proteome</keyword>
<dbReference type="GO" id="GO:0033389">
    <property type="term" value="P:putrescine biosynthetic process from arginine, via agmatine"/>
    <property type="evidence" value="ECO:0007669"/>
    <property type="project" value="TreeGrafter"/>
</dbReference>
<dbReference type="NCBIfam" id="TIGR01230">
    <property type="entry name" value="agmatinase"/>
    <property type="match status" value="1"/>
</dbReference>